<evidence type="ECO:0000313" key="1">
    <source>
        <dbReference type="EMBL" id="RXH68064.1"/>
    </source>
</evidence>
<evidence type="ECO:0000313" key="2">
    <source>
        <dbReference type="Proteomes" id="UP000290289"/>
    </source>
</evidence>
<accession>A0A498HCQ0</accession>
<dbReference type="Proteomes" id="UP000290289">
    <property type="component" value="Chromosome 17"/>
</dbReference>
<dbReference type="EMBL" id="RDQH01000343">
    <property type="protein sequence ID" value="RXH68064.1"/>
    <property type="molecule type" value="Genomic_DNA"/>
</dbReference>
<protein>
    <submittedName>
        <fullName evidence="1">Uncharacterized protein</fullName>
    </submittedName>
</protein>
<sequence length="234" mass="26493">MPPPAVDVVRGMVHRGVDGLQIERGLTTELPRFELGDDGIAVIASGVTCNLSMNWHHSHITWIAPVVVSEEGGASVQVYLISVAHLAFSSPSHTSEYKCKLKHVMNPTGAGESTRTGSYEMILTWQILFLMLPVPRFELIEWRMTEKYRRITAENELSKTIWAIRAQCQASCKHGKKPRHNYKRANSIIHNGGVKLRDNRHNFSCRFPQTAPNVDAQNRRSWNNVNLTENLHEM</sequence>
<comment type="caution">
    <text evidence="1">The sequence shown here is derived from an EMBL/GenBank/DDBJ whole genome shotgun (WGS) entry which is preliminary data.</text>
</comment>
<dbReference type="AlphaFoldDB" id="A0A498HCQ0"/>
<name>A0A498HCQ0_MALDO</name>
<reference evidence="1 2" key="1">
    <citation type="submission" date="2018-10" db="EMBL/GenBank/DDBJ databases">
        <title>A high-quality apple genome assembly.</title>
        <authorList>
            <person name="Hu J."/>
        </authorList>
    </citation>
    <scope>NUCLEOTIDE SEQUENCE [LARGE SCALE GENOMIC DNA]</scope>
    <source>
        <strain evidence="2">cv. HFTH1</strain>
        <tissue evidence="1">Young leaf</tissue>
    </source>
</reference>
<dbReference type="PANTHER" id="PTHR46801">
    <property type="entry name" value="OS06G0309200 PROTEIN"/>
    <property type="match status" value="1"/>
</dbReference>
<keyword evidence="2" id="KW-1185">Reference proteome</keyword>
<gene>
    <name evidence="1" type="ORF">DVH24_028211</name>
</gene>
<dbReference type="InterPro" id="IPR045897">
    <property type="entry name" value="BPI/LBP_pln"/>
</dbReference>
<dbReference type="PANTHER" id="PTHR46801:SF6">
    <property type="entry name" value="LIPID-BINDING SERUM GLYCOPROTEIN C-TERMINAL DOMAIN-CONTAINING PROTEIN"/>
    <property type="match status" value="1"/>
</dbReference>
<proteinExistence type="predicted"/>
<organism evidence="1 2">
    <name type="scientific">Malus domestica</name>
    <name type="common">Apple</name>
    <name type="synonym">Pyrus malus</name>
    <dbReference type="NCBI Taxonomy" id="3750"/>
    <lineage>
        <taxon>Eukaryota</taxon>
        <taxon>Viridiplantae</taxon>
        <taxon>Streptophyta</taxon>
        <taxon>Embryophyta</taxon>
        <taxon>Tracheophyta</taxon>
        <taxon>Spermatophyta</taxon>
        <taxon>Magnoliopsida</taxon>
        <taxon>eudicotyledons</taxon>
        <taxon>Gunneridae</taxon>
        <taxon>Pentapetalae</taxon>
        <taxon>rosids</taxon>
        <taxon>fabids</taxon>
        <taxon>Rosales</taxon>
        <taxon>Rosaceae</taxon>
        <taxon>Amygdaloideae</taxon>
        <taxon>Maleae</taxon>
        <taxon>Malus</taxon>
    </lineage>
</organism>
<dbReference type="STRING" id="3750.A0A498HCQ0"/>